<sequence length="137" mass="15157">MGSGQIATGVDKAIKYNGEEIGLRKALVFYIGKPPKGTFSPITRTPPPRVPPLRGNDVALNENASTFRRTVSSGLPYLPFDYAAEPPNNSFTKNSVATSNPLEYRPMRLDDELLEIGEIETKTRIFLITVTFRLLSN</sequence>
<evidence type="ECO:0000313" key="2">
    <source>
        <dbReference type="Proteomes" id="UP001604336"/>
    </source>
</evidence>
<evidence type="ECO:0000313" key="1">
    <source>
        <dbReference type="EMBL" id="KAL2525552.1"/>
    </source>
</evidence>
<name>A0ABD1UKH7_9LAMI</name>
<keyword evidence="2" id="KW-1185">Reference proteome</keyword>
<dbReference type="EMBL" id="JBFOLK010000003">
    <property type="protein sequence ID" value="KAL2525552.1"/>
    <property type="molecule type" value="Genomic_DNA"/>
</dbReference>
<dbReference type="SUPFAM" id="SSF101941">
    <property type="entry name" value="NAC domain"/>
    <property type="match status" value="1"/>
</dbReference>
<organism evidence="1 2">
    <name type="scientific">Abeliophyllum distichum</name>
    <dbReference type="NCBI Taxonomy" id="126358"/>
    <lineage>
        <taxon>Eukaryota</taxon>
        <taxon>Viridiplantae</taxon>
        <taxon>Streptophyta</taxon>
        <taxon>Embryophyta</taxon>
        <taxon>Tracheophyta</taxon>
        <taxon>Spermatophyta</taxon>
        <taxon>Magnoliopsida</taxon>
        <taxon>eudicotyledons</taxon>
        <taxon>Gunneridae</taxon>
        <taxon>Pentapetalae</taxon>
        <taxon>asterids</taxon>
        <taxon>lamiids</taxon>
        <taxon>Lamiales</taxon>
        <taxon>Oleaceae</taxon>
        <taxon>Forsythieae</taxon>
        <taxon>Abeliophyllum</taxon>
    </lineage>
</organism>
<protein>
    <submittedName>
        <fullName evidence="1">NAC domain superfamily</fullName>
    </submittedName>
</protein>
<dbReference type="Proteomes" id="UP001604336">
    <property type="component" value="Unassembled WGS sequence"/>
</dbReference>
<accession>A0ABD1UKH7</accession>
<proteinExistence type="predicted"/>
<comment type="caution">
    <text evidence="1">The sequence shown here is derived from an EMBL/GenBank/DDBJ whole genome shotgun (WGS) entry which is preliminary data.</text>
</comment>
<gene>
    <name evidence="1" type="ORF">Adt_10606</name>
</gene>
<reference evidence="2" key="1">
    <citation type="submission" date="2024-07" db="EMBL/GenBank/DDBJ databases">
        <title>Two chromosome-level genome assemblies of Korean endemic species Abeliophyllum distichum and Forsythia ovata (Oleaceae).</title>
        <authorList>
            <person name="Jang H."/>
        </authorList>
    </citation>
    <scope>NUCLEOTIDE SEQUENCE [LARGE SCALE GENOMIC DNA]</scope>
</reference>
<dbReference type="InterPro" id="IPR036093">
    <property type="entry name" value="NAC_dom_sf"/>
</dbReference>
<dbReference type="AlphaFoldDB" id="A0ABD1UKH7"/>